<keyword evidence="2" id="KW-1185">Reference proteome</keyword>
<reference evidence="1" key="1">
    <citation type="submission" date="2020-07" db="EMBL/GenBank/DDBJ databases">
        <title>Complete genome sequence of Burkholderia cenocepacia myophage Mica.</title>
        <authorList>
            <person name="Garcia J.A."/>
            <person name="Yao G.W."/>
            <person name="Guadalupe Vizoso-Pinto M."/>
            <person name="Gonzalez C."/>
            <person name="Liu M.L."/>
            <person name="Gill J."/>
        </authorList>
    </citation>
    <scope>NUCLEOTIDE SEQUENCE</scope>
</reference>
<dbReference type="InterPro" id="IPR008861">
    <property type="entry name" value="GpX-like"/>
</dbReference>
<evidence type="ECO:0000313" key="1">
    <source>
        <dbReference type="EMBL" id="QPB08639.1"/>
    </source>
</evidence>
<sequence>MTEYVTKDGDMADEIAWNYYGTRDGLVVEQLLDANPGLADRGPVLPAGITITLPDFTLPATQQEVKLWD</sequence>
<gene>
    <name evidence="1" type="ORF">CPT_Mica_026</name>
</gene>
<proteinExistence type="predicted"/>
<accession>A0A873WBK7</accession>
<evidence type="ECO:0000313" key="2">
    <source>
        <dbReference type="Proteomes" id="UP000663491"/>
    </source>
</evidence>
<dbReference type="Proteomes" id="UP000663491">
    <property type="component" value="Segment"/>
</dbReference>
<name>A0A873WBK7_9CAUD</name>
<dbReference type="InterPro" id="IPR036779">
    <property type="entry name" value="LysM_dom_sf"/>
</dbReference>
<protein>
    <submittedName>
        <fullName evidence="1">Baseplate spike protein</fullName>
    </submittedName>
</protein>
<organism evidence="1 2">
    <name type="scientific">Burkholderia phage Mica</name>
    <dbReference type="NCBI Taxonomy" id="2767579"/>
    <lineage>
        <taxon>Viruses</taxon>
        <taxon>Duplodnaviria</taxon>
        <taxon>Heunggongvirae</taxon>
        <taxon>Uroviricota</taxon>
        <taxon>Caudoviricetes</taxon>
        <taxon>Micavirus</taxon>
        <taxon>Micavirus Mica</taxon>
    </lineage>
</organism>
<dbReference type="Gene3D" id="3.10.350.10">
    <property type="entry name" value="LysM domain"/>
    <property type="match status" value="1"/>
</dbReference>
<dbReference type="Pfam" id="PF05489">
    <property type="entry name" value="Phage_tail_X"/>
    <property type="match status" value="1"/>
</dbReference>
<dbReference type="EMBL" id="MT701586">
    <property type="protein sequence ID" value="QPB08639.1"/>
    <property type="molecule type" value="Genomic_DNA"/>
</dbReference>